<feature type="non-terminal residue" evidence="1">
    <location>
        <position position="1"/>
    </location>
</feature>
<sequence>DDEDLLHKQPVYYRARAAILNCHSQKIINKCLKTRWMSQTIRLPPELPVLPLPQTELGPAAIQSISRHVCNVMQCRRAQRPLPNKLGSSVSRELRKSGC</sequence>
<reference evidence="1 2" key="1">
    <citation type="submission" date="2021-06" db="EMBL/GenBank/DDBJ databases">
        <authorList>
            <person name="Palmer J.M."/>
        </authorList>
    </citation>
    <scope>NUCLEOTIDE SEQUENCE [LARGE SCALE GENOMIC DNA]</scope>
    <source>
        <strain evidence="2">if_2019</strain>
        <tissue evidence="1">Muscle</tissue>
    </source>
</reference>
<name>A0ABV0TFZ8_9TELE</name>
<comment type="caution">
    <text evidence="1">The sequence shown here is derived from an EMBL/GenBank/DDBJ whole genome shotgun (WGS) entry which is preliminary data.</text>
</comment>
<dbReference type="EMBL" id="JAHRIQ010032325">
    <property type="protein sequence ID" value="MEQ2231305.1"/>
    <property type="molecule type" value="Genomic_DNA"/>
</dbReference>
<organism evidence="1 2">
    <name type="scientific">Ilyodon furcidens</name>
    <name type="common">goldbreast splitfin</name>
    <dbReference type="NCBI Taxonomy" id="33524"/>
    <lineage>
        <taxon>Eukaryota</taxon>
        <taxon>Metazoa</taxon>
        <taxon>Chordata</taxon>
        <taxon>Craniata</taxon>
        <taxon>Vertebrata</taxon>
        <taxon>Euteleostomi</taxon>
        <taxon>Actinopterygii</taxon>
        <taxon>Neopterygii</taxon>
        <taxon>Teleostei</taxon>
        <taxon>Neoteleostei</taxon>
        <taxon>Acanthomorphata</taxon>
        <taxon>Ovalentaria</taxon>
        <taxon>Atherinomorphae</taxon>
        <taxon>Cyprinodontiformes</taxon>
        <taxon>Goodeidae</taxon>
        <taxon>Ilyodon</taxon>
    </lineage>
</organism>
<gene>
    <name evidence="1" type="ORF">ILYODFUR_038168</name>
</gene>
<keyword evidence="2" id="KW-1185">Reference proteome</keyword>
<accession>A0ABV0TFZ8</accession>
<proteinExistence type="predicted"/>
<evidence type="ECO:0000313" key="2">
    <source>
        <dbReference type="Proteomes" id="UP001482620"/>
    </source>
</evidence>
<dbReference type="Proteomes" id="UP001482620">
    <property type="component" value="Unassembled WGS sequence"/>
</dbReference>
<evidence type="ECO:0000313" key="1">
    <source>
        <dbReference type="EMBL" id="MEQ2231305.1"/>
    </source>
</evidence>
<protein>
    <submittedName>
        <fullName evidence="1">Uncharacterized protein</fullName>
    </submittedName>
</protein>